<keyword evidence="2" id="KW-1185">Reference proteome</keyword>
<dbReference type="EMBL" id="JAMKPW020000033">
    <property type="protein sequence ID" value="KAK8202171.1"/>
    <property type="molecule type" value="Genomic_DNA"/>
</dbReference>
<evidence type="ECO:0000313" key="2">
    <source>
        <dbReference type="Proteomes" id="UP001320706"/>
    </source>
</evidence>
<organism evidence="1 2">
    <name type="scientific">Zalaria obscura</name>
    <dbReference type="NCBI Taxonomy" id="2024903"/>
    <lineage>
        <taxon>Eukaryota</taxon>
        <taxon>Fungi</taxon>
        <taxon>Dikarya</taxon>
        <taxon>Ascomycota</taxon>
        <taxon>Pezizomycotina</taxon>
        <taxon>Dothideomycetes</taxon>
        <taxon>Dothideomycetidae</taxon>
        <taxon>Dothideales</taxon>
        <taxon>Zalariaceae</taxon>
        <taxon>Zalaria</taxon>
    </lineage>
</organism>
<accession>A0ACC3S9P7</accession>
<proteinExistence type="predicted"/>
<name>A0ACC3S9P7_9PEZI</name>
<protein>
    <submittedName>
        <fullName evidence="1">Twinfilin-1</fullName>
    </submittedName>
</protein>
<reference evidence="1" key="1">
    <citation type="submission" date="2024-02" db="EMBL/GenBank/DDBJ databases">
        <title>Metagenome Assembled Genome of Zalaria obscura JY119.</title>
        <authorList>
            <person name="Vighnesh L."/>
            <person name="Jagadeeshwari U."/>
            <person name="Venkata Ramana C."/>
            <person name="Sasikala C."/>
        </authorList>
    </citation>
    <scope>NUCLEOTIDE SEQUENCE</scope>
    <source>
        <strain evidence="1">JY119</strain>
    </source>
</reference>
<evidence type="ECO:0000313" key="1">
    <source>
        <dbReference type="EMBL" id="KAK8202171.1"/>
    </source>
</evidence>
<gene>
    <name evidence="1" type="primary">TWF1</name>
    <name evidence="1" type="ORF">M8818_005697</name>
</gene>
<sequence>MQSGISANPKRLNPASQELHTAFNTLVSDPTQRGLLASISNETLVPTTTIPSSSPSFKADLSSLQSHLTPTAAVYILLKTDGAAADGYVAITYVPDAAPVRQKMLFAATRLTLVRELGVERFRETIFATTKEELSEQGWERHERHTRLAAPLTEEEEGLRGVREAEEMEGRGTGARRNHTGSGIQLELGRGVLRALEGLKEGEEGFQFLSTNLSRQQKIDAGSESLQLDSQSTDIQPSAIATSISHTEPRYTFYRYPHPSSPASSPTIVFMYSCPTGSKIKERMLYAASRARVIDIAQQDAGLTIAKRLEASSPTEWDEETLRAEFEEKKVETKGFARPKRPGRR</sequence>
<comment type="caution">
    <text evidence="1">The sequence shown here is derived from an EMBL/GenBank/DDBJ whole genome shotgun (WGS) entry which is preliminary data.</text>
</comment>
<dbReference type="Proteomes" id="UP001320706">
    <property type="component" value="Unassembled WGS sequence"/>
</dbReference>